<feature type="compositionally biased region" description="Basic and acidic residues" evidence="1">
    <location>
        <begin position="96"/>
        <end position="114"/>
    </location>
</feature>
<evidence type="ECO:0000256" key="1">
    <source>
        <dbReference type="SAM" id="MobiDB-lite"/>
    </source>
</evidence>
<proteinExistence type="predicted"/>
<dbReference type="EMBL" id="ML735259">
    <property type="protein sequence ID" value="KAE8390045.1"/>
    <property type="molecule type" value="Genomic_DNA"/>
</dbReference>
<evidence type="ECO:0000313" key="2">
    <source>
        <dbReference type="EMBL" id="KAE8390045.1"/>
    </source>
</evidence>
<feature type="compositionally biased region" description="Basic residues" evidence="1">
    <location>
        <begin position="116"/>
        <end position="128"/>
    </location>
</feature>
<sequence>MVKGSVNLVTVENNKHRKTLKFGRAKRFEGAIKREACTKKSQDYSVLSLTPSLVALAFFGLKGYDREMEELYGLRRGKEEIGDWFLKETVAAQERMEMDPKRRQKGTCEGETRQKQTGKRKRQRKVRTRLAWQTSDVMREKQKERRIRKSISRSGREEKPSSSGCLAGPVRWIRTSTRYLLPESVVPEFTSEK</sequence>
<feature type="region of interest" description="Disordered" evidence="1">
    <location>
        <begin position="96"/>
        <end position="168"/>
    </location>
</feature>
<organism evidence="2">
    <name type="scientific">Petromyces alliaceus</name>
    <name type="common">Aspergillus alliaceus</name>
    <dbReference type="NCBI Taxonomy" id="209559"/>
    <lineage>
        <taxon>Eukaryota</taxon>
        <taxon>Fungi</taxon>
        <taxon>Dikarya</taxon>
        <taxon>Ascomycota</taxon>
        <taxon>Pezizomycotina</taxon>
        <taxon>Eurotiomycetes</taxon>
        <taxon>Eurotiomycetidae</taxon>
        <taxon>Eurotiales</taxon>
        <taxon>Aspergillaceae</taxon>
        <taxon>Aspergillus</taxon>
        <taxon>Aspergillus subgen. Circumdati</taxon>
    </lineage>
</organism>
<reference evidence="2" key="1">
    <citation type="submission" date="2019-04" db="EMBL/GenBank/DDBJ databases">
        <title>Friends and foes A comparative genomics studyof 23 Aspergillus species from section Flavi.</title>
        <authorList>
            <consortium name="DOE Joint Genome Institute"/>
            <person name="Kjaerbolling I."/>
            <person name="Vesth T."/>
            <person name="Frisvad J.C."/>
            <person name="Nybo J.L."/>
            <person name="Theobald S."/>
            <person name="Kildgaard S."/>
            <person name="Isbrandt T."/>
            <person name="Kuo A."/>
            <person name="Sato A."/>
            <person name="Lyhne E.K."/>
            <person name="Kogle M.E."/>
            <person name="Wiebenga A."/>
            <person name="Kun R.S."/>
            <person name="Lubbers R.J."/>
            <person name="Makela M.R."/>
            <person name="Barry K."/>
            <person name="Chovatia M."/>
            <person name="Clum A."/>
            <person name="Daum C."/>
            <person name="Haridas S."/>
            <person name="He G."/>
            <person name="LaButti K."/>
            <person name="Lipzen A."/>
            <person name="Mondo S."/>
            <person name="Riley R."/>
            <person name="Salamov A."/>
            <person name="Simmons B.A."/>
            <person name="Magnuson J.K."/>
            <person name="Henrissat B."/>
            <person name="Mortensen U.H."/>
            <person name="Larsen T.O."/>
            <person name="Devries R.P."/>
            <person name="Grigoriev I.V."/>
            <person name="Machida M."/>
            <person name="Baker S.E."/>
            <person name="Andersen M.R."/>
        </authorList>
    </citation>
    <scope>NUCLEOTIDE SEQUENCE [LARGE SCALE GENOMIC DNA]</scope>
    <source>
        <strain evidence="2">IBT 14317</strain>
    </source>
</reference>
<accession>A0A5N7C7E0</accession>
<accession>A0A5N6FMZ6</accession>
<gene>
    <name evidence="2" type="ORF">BDV23DRAFT_91316</name>
</gene>
<dbReference type="Proteomes" id="UP000326877">
    <property type="component" value="Unassembled WGS sequence"/>
</dbReference>
<name>A0A5N6FMZ6_PETAA</name>
<dbReference type="AlphaFoldDB" id="A0A5N6FMZ6"/>
<protein>
    <submittedName>
        <fullName evidence="2">Uncharacterized protein</fullName>
    </submittedName>
</protein>